<dbReference type="GO" id="GO:0005886">
    <property type="term" value="C:plasma membrane"/>
    <property type="evidence" value="ECO:0007669"/>
    <property type="project" value="UniProtKB-SubCell"/>
</dbReference>
<proteinExistence type="inferred from homology"/>
<dbReference type="GO" id="GO:0055085">
    <property type="term" value="P:transmembrane transport"/>
    <property type="evidence" value="ECO:0007669"/>
    <property type="project" value="InterPro"/>
</dbReference>
<evidence type="ECO:0000256" key="1">
    <source>
        <dbReference type="ARBA" id="ARBA00004651"/>
    </source>
</evidence>
<feature type="transmembrane region" description="Helical" evidence="7">
    <location>
        <begin position="267"/>
        <end position="290"/>
    </location>
</feature>
<dbReference type="InterPro" id="IPR000515">
    <property type="entry name" value="MetI-like"/>
</dbReference>
<evidence type="ECO:0000256" key="6">
    <source>
        <dbReference type="ARBA" id="ARBA00023136"/>
    </source>
</evidence>
<keyword evidence="10" id="KW-1185">Reference proteome</keyword>
<gene>
    <name evidence="9" type="ORF">EYB31_32110</name>
</gene>
<dbReference type="Gene3D" id="1.10.3720.10">
    <property type="entry name" value="MetI-like"/>
    <property type="match status" value="1"/>
</dbReference>
<feature type="domain" description="ABC transmembrane type-1" evidence="8">
    <location>
        <begin position="74"/>
        <end position="286"/>
    </location>
</feature>
<dbReference type="AlphaFoldDB" id="A0A4Q9DFQ4"/>
<dbReference type="PROSITE" id="PS50928">
    <property type="entry name" value="ABC_TM1"/>
    <property type="match status" value="1"/>
</dbReference>
<dbReference type="EMBL" id="SIRE01000029">
    <property type="protein sequence ID" value="TBL70887.1"/>
    <property type="molecule type" value="Genomic_DNA"/>
</dbReference>
<evidence type="ECO:0000256" key="5">
    <source>
        <dbReference type="ARBA" id="ARBA00022989"/>
    </source>
</evidence>
<protein>
    <submittedName>
        <fullName evidence="9">Sugar ABC transporter permease</fullName>
    </submittedName>
</protein>
<dbReference type="InterPro" id="IPR035906">
    <property type="entry name" value="MetI-like_sf"/>
</dbReference>
<organism evidence="9 10">
    <name type="scientific">Paenibacillus thalictri</name>
    <dbReference type="NCBI Taxonomy" id="2527873"/>
    <lineage>
        <taxon>Bacteria</taxon>
        <taxon>Bacillati</taxon>
        <taxon>Bacillota</taxon>
        <taxon>Bacilli</taxon>
        <taxon>Bacillales</taxon>
        <taxon>Paenibacillaceae</taxon>
        <taxon>Paenibacillus</taxon>
    </lineage>
</organism>
<evidence type="ECO:0000259" key="8">
    <source>
        <dbReference type="PROSITE" id="PS50928"/>
    </source>
</evidence>
<dbReference type="RefSeq" id="WP_131017604.1">
    <property type="nucleotide sequence ID" value="NZ_SIRE01000029.1"/>
</dbReference>
<evidence type="ECO:0000256" key="7">
    <source>
        <dbReference type="RuleBase" id="RU363032"/>
    </source>
</evidence>
<comment type="similarity">
    <text evidence="7">Belongs to the binding-protein-dependent transport system permease family.</text>
</comment>
<comment type="subcellular location">
    <subcellularLocation>
        <location evidence="1 7">Cell membrane</location>
        <topology evidence="1 7">Multi-pass membrane protein</topology>
    </subcellularLocation>
</comment>
<keyword evidence="3" id="KW-1003">Cell membrane</keyword>
<evidence type="ECO:0000256" key="3">
    <source>
        <dbReference type="ARBA" id="ARBA00022475"/>
    </source>
</evidence>
<dbReference type="PANTHER" id="PTHR30193">
    <property type="entry name" value="ABC TRANSPORTER PERMEASE PROTEIN"/>
    <property type="match status" value="1"/>
</dbReference>
<name>A0A4Q9DFQ4_9BACL</name>
<feature type="transmembrane region" description="Helical" evidence="7">
    <location>
        <begin position="211"/>
        <end position="230"/>
    </location>
</feature>
<sequence length="297" mass="33825">MEKRLFARRLRENTHAWLLLLPTFIFLAMFTFYPLYKTVYTSFFMKKLAVRIPQFVGADNYRTLWEDDKFWKVFGNTLVFVIGTVPAAMAIAMAMALFVNKAIRGGGVTRTFYFYPTVIPAIAIANIWLFIYTPKYGILNTILDWFHIPSVNWLGNVSTVLGATIVMAIWKEAGFLMVFYLAGLQNIPKDLYEAAEVDGGKPWYVFWKITFPLLMPSTLFIFIIATTGAFKMVDHLAVMTGGGPDNASNLLLYHIYETAFKFWDEGMAATLTVVLIALLLIVSCIQFFGLDKKIHYS</sequence>
<reference evidence="9 10" key="1">
    <citation type="submission" date="2019-02" db="EMBL/GenBank/DDBJ databases">
        <title>Paenibacillus sp. nov., isolated from surface-sterilized tissue of Thalictrum simplex L.</title>
        <authorList>
            <person name="Tuo L."/>
        </authorList>
    </citation>
    <scope>NUCLEOTIDE SEQUENCE [LARGE SCALE GENOMIC DNA]</scope>
    <source>
        <strain evidence="9 10">N2SHLJ1</strain>
    </source>
</reference>
<dbReference type="OrthoDB" id="9788108at2"/>
<evidence type="ECO:0000313" key="10">
    <source>
        <dbReference type="Proteomes" id="UP000293142"/>
    </source>
</evidence>
<evidence type="ECO:0000256" key="2">
    <source>
        <dbReference type="ARBA" id="ARBA00022448"/>
    </source>
</evidence>
<accession>A0A4Q9DFQ4</accession>
<keyword evidence="5 7" id="KW-1133">Transmembrane helix</keyword>
<evidence type="ECO:0000256" key="4">
    <source>
        <dbReference type="ARBA" id="ARBA00022692"/>
    </source>
</evidence>
<dbReference type="CDD" id="cd06261">
    <property type="entry name" value="TM_PBP2"/>
    <property type="match status" value="1"/>
</dbReference>
<dbReference type="SUPFAM" id="SSF161098">
    <property type="entry name" value="MetI-like"/>
    <property type="match status" value="1"/>
</dbReference>
<feature type="transmembrane region" description="Helical" evidence="7">
    <location>
        <begin position="78"/>
        <end position="100"/>
    </location>
</feature>
<evidence type="ECO:0000313" key="9">
    <source>
        <dbReference type="EMBL" id="TBL70887.1"/>
    </source>
</evidence>
<comment type="caution">
    <text evidence="9">The sequence shown here is derived from an EMBL/GenBank/DDBJ whole genome shotgun (WGS) entry which is preliminary data.</text>
</comment>
<feature type="transmembrane region" description="Helical" evidence="7">
    <location>
        <begin position="112"/>
        <end position="131"/>
    </location>
</feature>
<keyword evidence="2 7" id="KW-0813">Transport</keyword>
<dbReference type="Pfam" id="PF00528">
    <property type="entry name" value="BPD_transp_1"/>
    <property type="match status" value="1"/>
</dbReference>
<dbReference type="Proteomes" id="UP000293142">
    <property type="component" value="Unassembled WGS sequence"/>
</dbReference>
<feature type="transmembrane region" description="Helical" evidence="7">
    <location>
        <begin position="16"/>
        <end position="36"/>
    </location>
</feature>
<dbReference type="PANTHER" id="PTHR30193:SF37">
    <property type="entry name" value="INNER MEMBRANE ABC TRANSPORTER PERMEASE PROTEIN YCJO"/>
    <property type="match status" value="1"/>
</dbReference>
<dbReference type="InterPro" id="IPR051393">
    <property type="entry name" value="ABC_transporter_permease"/>
</dbReference>
<keyword evidence="6 7" id="KW-0472">Membrane</keyword>
<keyword evidence="4 7" id="KW-0812">Transmembrane</keyword>